<reference evidence="2 3" key="1">
    <citation type="submission" date="2024-06" db="EMBL/GenBank/DDBJ databases">
        <title>Sorghum-associated microbial communities from plants grown in Nebraska, USA.</title>
        <authorList>
            <person name="Schachtman D."/>
        </authorList>
    </citation>
    <scope>NUCLEOTIDE SEQUENCE [LARGE SCALE GENOMIC DNA]</scope>
    <source>
        <strain evidence="2 3">2814</strain>
    </source>
</reference>
<dbReference type="EMBL" id="JBEPTF010000002">
    <property type="protein sequence ID" value="MET4683703.1"/>
    <property type="molecule type" value="Genomic_DNA"/>
</dbReference>
<evidence type="ECO:0000256" key="1">
    <source>
        <dbReference type="SAM" id="MobiDB-lite"/>
    </source>
</evidence>
<evidence type="ECO:0000313" key="3">
    <source>
        <dbReference type="Proteomes" id="UP001549313"/>
    </source>
</evidence>
<sequence>MMELGDPAFRRADDQYVHRCRLALAEIAEPSRAEPSRAEPSRAEPSRAEPSRAEPKGDAMSEVGSSALRAVKAINLSGVEVGAADTSTPTFEWVDPASLLVDDGYQRNLSERSIKLVRRICSRWDWRRFKPPVCARTERGLEVIDGQHTAIAACSHPGVERIPVMVVEAASRADRAHSFIGHNRDRLNITPMQMHFAAAAAGDEEAQTIDQVCVRAGVKVLRTTPGNGIWSVGDTVAVRAIGALINRRGAMKARIILEALVKGRAMPVTAGQIKAVETLLHGEEYRDDIDAEGVSNALLALGAAADHEAGVFAATHNVPVWKALAIVLFRKGKRRGRRPG</sequence>
<gene>
    <name evidence="2" type="ORF">ABIE19_001633</name>
</gene>
<name>A0ABV2RBN4_9CAUL</name>
<evidence type="ECO:0000313" key="2">
    <source>
        <dbReference type="EMBL" id="MET4683703.1"/>
    </source>
</evidence>
<feature type="compositionally biased region" description="Basic and acidic residues" evidence="1">
    <location>
        <begin position="29"/>
        <end position="59"/>
    </location>
</feature>
<organism evidence="2 3">
    <name type="scientific">Brevundimonas faecalis</name>
    <dbReference type="NCBI Taxonomy" id="947378"/>
    <lineage>
        <taxon>Bacteria</taxon>
        <taxon>Pseudomonadati</taxon>
        <taxon>Pseudomonadota</taxon>
        <taxon>Alphaproteobacteria</taxon>
        <taxon>Caulobacterales</taxon>
        <taxon>Caulobacteraceae</taxon>
        <taxon>Brevundimonas</taxon>
    </lineage>
</organism>
<feature type="region of interest" description="Disordered" evidence="1">
    <location>
        <begin position="28"/>
        <end position="62"/>
    </location>
</feature>
<dbReference type="Proteomes" id="UP001549313">
    <property type="component" value="Unassembled WGS sequence"/>
</dbReference>
<keyword evidence="3" id="KW-1185">Reference proteome</keyword>
<proteinExistence type="predicted"/>
<comment type="caution">
    <text evidence="2">The sequence shown here is derived from an EMBL/GenBank/DDBJ whole genome shotgun (WGS) entry which is preliminary data.</text>
</comment>
<evidence type="ECO:0008006" key="4">
    <source>
        <dbReference type="Google" id="ProtNLM"/>
    </source>
</evidence>
<protein>
    <recommendedName>
        <fullName evidence="4">ParB/Sulfiredoxin domain-containing protein</fullName>
    </recommendedName>
</protein>
<accession>A0ABV2RBN4</accession>